<sequence>MSYKKKHLSNPNAHSNFIPTRNQESPDLLERCQTVFSDRELVNGSPSNLTDIIISDDDDSNDKKSSDSNVTIVLEPDIIIDYVRTITPSNQNDSAICKSPTKVQDETIKKDSFIRCKPLDKLLAKNNVSPSPVVNSVNSHIINRIDDGKVNSINKNTRKIFKNTQELIEKLNTEDSDSSSSVVPATPSPKCLKRRRIIVSPDSDSNTSSDNTLHNTSKSSTQLKSRFQANERRKLQSNSFRIMKAWSMHETTLPTSDSDSDDHNFERKKKQSPIKIKNTRSYRLNTRLAKSNARSKIKQALIKEKNVMADSSNDDDDDDDEDDDDDDDDDDGMTTNNRINQTDDSESSNDENPYQRRVIKYCWEWMSKYAYVEREISQNYAIPTGKTFYKWEQIGMIWWLIKSKNIPYAHARRTWCQMIDEGYLKHRTMRSLSNHFTRKIWPNLHKFSLPQEVIEKFNKIKPNKKR</sequence>
<feature type="compositionally biased region" description="Acidic residues" evidence="1">
    <location>
        <begin position="312"/>
        <end position="332"/>
    </location>
</feature>
<accession>A0AA39F5Y0</accession>
<feature type="compositionally biased region" description="Basic residues" evidence="1">
    <location>
        <begin position="266"/>
        <end position="280"/>
    </location>
</feature>
<feature type="region of interest" description="Disordered" evidence="1">
    <location>
        <begin position="251"/>
        <end position="352"/>
    </location>
</feature>
<feature type="compositionally biased region" description="Polar residues" evidence="1">
    <location>
        <begin position="218"/>
        <end position="228"/>
    </location>
</feature>
<feature type="region of interest" description="Disordered" evidence="1">
    <location>
        <begin position="172"/>
        <end position="238"/>
    </location>
</feature>
<evidence type="ECO:0000256" key="1">
    <source>
        <dbReference type="SAM" id="MobiDB-lite"/>
    </source>
</evidence>
<name>A0AA39F5Y0_MICHY</name>
<proteinExistence type="predicted"/>
<protein>
    <submittedName>
        <fullName evidence="2">Uncharacterized protein</fullName>
    </submittedName>
</protein>
<organism evidence="2 3">
    <name type="scientific">Microctonus hyperodae</name>
    <name type="common">Parasitoid wasp</name>
    <dbReference type="NCBI Taxonomy" id="165561"/>
    <lineage>
        <taxon>Eukaryota</taxon>
        <taxon>Metazoa</taxon>
        <taxon>Ecdysozoa</taxon>
        <taxon>Arthropoda</taxon>
        <taxon>Hexapoda</taxon>
        <taxon>Insecta</taxon>
        <taxon>Pterygota</taxon>
        <taxon>Neoptera</taxon>
        <taxon>Endopterygota</taxon>
        <taxon>Hymenoptera</taxon>
        <taxon>Apocrita</taxon>
        <taxon>Ichneumonoidea</taxon>
        <taxon>Braconidae</taxon>
        <taxon>Euphorinae</taxon>
        <taxon>Microctonus</taxon>
    </lineage>
</organism>
<evidence type="ECO:0000313" key="2">
    <source>
        <dbReference type="EMBL" id="KAK0163547.1"/>
    </source>
</evidence>
<keyword evidence="3" id="KW-1185">Reference proteome</keyword>
<reference evidence="2" key="2">
    <citation type="submission" date="2023-03" db="EMBL/GenBank/DDBJ databases">
        <authorList>
            <person name="Inwood S.N."/>
            <person name="Skelly J.G."/>
            <person name="Guhlin J."/>
            <person name="Harrop T.W.R."/>
            <person name="Goldson S.G."/>
            <person name="Dearden P.K."/>
        </authorList>
    </citation>
    <scope>NUCLEOTIDE SEQUENCE</scope>
    <source>
        <strain evidence="2">Lincoln</strain>
        <tissue evidence="2">Whole body</tissue>
    </source>
</reference>
<dbReference type="AlphaFoldDB" id="A0AA39F5Y0"/>
<feature type="compositionally biased region" description="Polar residues" evidence="1">
    <location>
        <begin position="9"/>
        <end position="24"/>
    </location>
</feature>
<reference evidence="2" key="1">
    <citation type="journal article" date="2023" name="bioRxiv">
        <title>Scaffold-level genome assemblies of two parasitoid biocontrol wasps reveal the parthenogenesis mechanism and an associated novel virus.</title>
        <authorList>
            <person name="Inwood S."/>
            <person name="Skelly J."/>
            <person name="Guhlin J."/>
            <person name="Harrop T."/>
            <person name="Goldson S."/>
            <person name="Dearden P."/>
        </authorList>
    </citation>
    <scope>NUCLEOTIDE SEQUENCE</scope>
    <source>
        <strain evidence="2">Lincoln</strain>
        <tissue evidence="2">Whole body</tissue>
    </source>
</reference>
<dbReference type="Proteomes" id="UP001168972">
    <property type="component" value="Unassembled WGS sequence"/>
</dbReference>
<feature type="compositionally biased region" description="Polar residues" evidence="1">
    <location>
        <begin position="281"/>
        <end position="294"/>
    </location>
</feature>
<feature type="region of interest" description="Disordered" evidence="1">
    <location>
        <begin position="1"/>
        <end position="24"/>
    </location>
</feature>
<gene>
    <name evidence="2" type="ORF">PV327_007217</name>
</gene>
<dbReference type="EMBL" id="JAQQBR010001833">
    <property type="protein sequence ID" value="KAK0163547.1"/>
    <property type="molecule type" value="Genomic_DNA"/>
</dbReference>
<comment type="caution">
    <text evidence="2">The sequence shown here is derived from an EMBL/GenBank/DDBJ whole genome shotgun (WGS) entry which is preliminary data.</text>
</comment>
<feature type="compositionally biased region" description="Low complexity" evidence="1">
    <location>
        <begin position="200"/>
        <end position="217"/>
    </location>
</feature>
<feature type="compositionally biased region" description="Polar residues" evidence="1">
    <location>
        <begin position="333"/>
        <end position="342"/>
    </location>
</feature>
<evidence type="ECO:0000313" key="3">
    <source>
        <dbReference type="Proteomes" id="UP001168972"/>
    </source>
</evidence>